<feature type="domain" description="Auxiliary Activity family 9 catalytic" evidence="7">
    <location>
        <begin position="12"/>
        <end position="193"/>
    </location>
</feature>
<evidence type="ECO:0000259" key="7">
    <source>
        <dbReference type="Pfam" id="PF03443"/>
    </source>
</evidence>
<keyword evidence="5" id="KW-0136">Cellulose degradation</keyword>
<evidence type="ECO:0000256" key="1">
    <source>
        <dbReference type="ARBA" id="ARBA00001973"/>
    </source>
</evidence>
<keyword evidence="5" id="KW-0624">Polysaccharide degradation</keyword>
<sequence length="246" mass="26753">MNNDLETSMQRSWADEPITDPNSRYLPCNNPGGSQYESTIVEGGEEITAHFNAPPWADKSGFITVWMTECGGRTACATFRPTRAKWFKVAESGLLTGTVAKGGWAPGALAERNNSFISTIPAGMPDGGYLIRHEVVILGNSNGAGPQFYPYCGQLAYMSRNYSEAGIAPDHVRVSLPGLYEQNGSSLSIDIASGDQSVFKIPGPAPWKPGDTPVNTTETRARFRQSAYTEADHEIDENAHTLRVYK</sequence>
<organism evidence="8">
    <name type="scientific">Eremomyces bilateralis CBS 781.70</name>
    <dbReference type="NCBI Taxonomy" id="1392243"/>
    <lineage>
        <taxon>Eukaryota</taxon>
        <taxon>Fungi</taxon>
        <taxon>Dikarya</taxon>
        <taxon>Ascomycota</taxon>
        <taxon>Pezizomycotina</taxon>
        <taxon>Dothideomycetes</taxon>
        <taxon>Dothideomycetes incertae sedis</taxon>
        <taxon>Eremomycetales</taxon>
        <taxon>Eremomycetaceae</taxon>
        <taxon>Eremomyces</taxon>
    </lineage>
</organism>
<evidence type="ECO:0000313" key="8">
    <source>
        <dbReference type="EMBL" id="KAF1809193.1"/>
    </source>
</evidence>
<dbReference type="Gene3D" id="2.70.50.70">
    <property type="match status" value="1"/>
</dbReference>
<dbReference type="InterPro" id="IPR049892">
    <property type="entry name" value="AA9"/>
</dbReference>
<keyword evidence="5" id="KW-0119">Carbohydrate metabolism</keyword>
<dbReference type="PANTHER" id="PTHR33353">
    <property type="entry name" value="PUTATIVE (AFU_ORTHOLOGUE AFUA_1G12560)-RELATED"/>
    <property type="match status" value="1"/>
</dbReference>
<dbReference type="PANTHER" id="PTHR33353:SF19">
    <property type="entry name" value="GLYCOSYLHYDROLASE FAMILY 61-8 PROTEIN"/>
    <property type="match status" value="1"/>
</dbReference>
<accession>A0A6G1FTW1</accession>
<gene>
    <name evidence="8 10" type="ORF">P152DRAFT_476750</name>
</gene>
<dbReference type="RefSeq" id="XP_033530824.1">
    <property type="nucleotide sequence ID" value="XM_033681536.1"/>
</dbReference>
<dbReference type="GO" id="GO:0008810">
    <property type="term" value="F:cellulase activity"/>
    <property type="evidence" value="ECO:0007669"/>
    <property type="project" value="UniProtKB-UniRule"/>
</dbReference>
<dbReference type="EC" id="1.14.99.56" evidence="5"/>
<evidence type="ECO:0000256" key="3">
    <source>
        <dbReference type="ARBA" id="ARBA00022525"/>
    </source>
</evidence>
<comment type="domain">
    <text evidence="5">Has a modular structure: an endo-beta-1,4-glucanase catalytic module at the N-terminus, a linker rich in serines and threonines, and a C-terminal carbohydrate-binding module (CBM).</text>
</comment>
<dbReference type="InterPro" id="IPR005103">
    <property type="entry name" value="AA9_LPMO"/>
</dbReference>
<comment type="subcellular location">
    <subcellularLocation>
        <location evidence="2 5">Secreted</location>
    </subcellularLocation>
</comment>
<proteinExistence type="predicted"/>
<dbReference type="Proteomes" id="UP000504638">
    <property type="component" value="Unplaced"/>
</dbReference>
<reference evidence="8 10" key="1">
    <citation type="submission" date="2020-01" db="EMBL/GenBank/DDBJ databases">
        <authorList>
            <consortium name="DOE Joint Genome Institute"/>
            <person name="Haridas S."/>
            <person name="Albert R."/>
            <person name="Binder M."/>
            <person name="Bloem J."/>
            <person name="Labutti K."/>
            <person name="Salamov A."/>
            <person name="Andreopoulos B."/>
            <person name="Baker S.E."/>
            <person name="Barry K."/>
            <person name="Bills G."/>
            <person name="Bluhm B.H."/>
            <person name="Cannon C."/>
            <person name="Castanera R."/>
            <person name="Culley D.E."/>
            <person name="Daum C."/>
            <person name="Ezra D."/>
            <person name="Gonzalez J.B."/>
            <person name="Henrissat B."/>
            <person name="Kuo A."/>
            <person name="Liang C."/>
            <person name="Lipzen A."/>
            <person name="Lutzoni F."/>
            <person name="Magnuson J."/>
            <person name="Mondo S."/>
            <person name="Nolan M."/>
            <person name="Ohm R."/>
            <person name="Pangilinan J."/>
            <person name="Park H.-J."/>
            <person name="Ramirez L."/>
            <person name="Alfaro M."/>
            <person name="Sun H."/>
            <person name="Tritt A."/>
            <person name="Yoshinaga Y."/>
            <person name="Zwiers L.-H."/>
            <person name="Turgeon B.G."/>
            <person name="Goodwin S.B."/>
            <person name="Spatafora J.W."/>
            <person name="Crous P.W."/>
            <person name="Grigoriev I.V."/>
        </authorList>
    </citation>
    <scope>NUCLEOTIDE SEQUENCE</scope>
    <source>
        <strain evidence="8 10">CBS 781.70</strain>
    </source>
</reference>
<evidence type="ECO:0000313" key="10">
    <source>
        <dbReference type="RefSeq" id="XP_033530824.1"/>
    </source>
</evidence>
<protein>
    <recommendedName>
        <fullName evidence="5">AA9 family lytic polysaccharide monooxygenase</fullName>
        <ecNumber evidence="5">1.14.99.56</ecNumber>
    </recommendedName>
    <alternativeName>
        <fullName evidence="5">Endo-beta-1,4-glucanase</fullName>
    </alternativeName>
    <alternativeName>
        <fullName evidence="5">Glycosyl hydrolase 61 family protein</fullName>
    </alternativeName>
</protein>
<dbReference type="EMBL" id="ML975175">
    <property type="protein sequence ID" value="KAF1809193.1"/>
    <property type="molecule type" value="Genomic_DNA"/>
</dbReference>
<evidence type="ECO:0000256" key="5">
    <source>
        <dbReference type="RuleBase" id="RU368122"/>
    </source>
</evidence>
<evidence type="ECO:0000313" key="9">
    <source>
        <dbReference type="Proteomes" id="UP000504638"/>
    </source>
</evidence>
<keyword evidence="4 5" id="KW-1015">Disulfide bond</keyword>
<dbReference type="OrthoDB" id="4849160at2759"/>
<keyword evidence="3 5" id="KW-0964">Secreted</keyword>
<dbReference type="AlphaFoldDB" id="A0A6G1FTW1"/>
<feature type="region of interest" description="Disordered" evidence="6">
    <location>
        <begin position="1"/>
        <end position="29"/>
    </location>
</feature>
<evidence type="ECO:0000256" key="6">
    <source>
        <dbReference type="SAM" id="MobiDB-lite"/>
    </source>
</evidence>
<dbReference type="GeneID" id="54422106"/>
<evidence type="ECO:0000256" key="2">
    <source>
        <dbReference type="ARBA" id="ARBA00004613"/>
    </source>
</evidence>
<keyword evidence="9" id="KW-1185">Reference proteome</keyword>
<dbReference type="Pfam" id="PF03443">
    <property type="entry name" value="AA9"/>
    <property type="match status" value="1"/>
</dbReference>
<dbReference type="GO" id="GO:0030245">
    <property type="term" value="P:cellulose catabolic process"/>
    <property type="evidence" value="ECO:0007669"/>
    <property type="project" value="UniProtKB-UniRule"/>
</dbReference>
<comment type="catalytic activity">
    <reaction evidence="5">
        <text>[(1-&gt;4)-beta-D-glucosyl]n+m + reduced acceptor + O2 = 4-dehydro-beta-D-glucosyl-[(1-&gt;4)-beta-D-glucosyl]n-1 + [(1-&gt;4)-beta-D-glucosyl]m + acceptor + H2O.</text>
        <dbReference type="EC" id="1.14.99.56"/>
    </reaction>
</comment>
<evidence type="ECO:0000256" key="4">
    <source>
        <dbReference type="ARBA" id="ARBA00023157"/>
    </source>
</evidence>
<dbReference type="GO" id="GO:0030248">
    <property type="term" value="F:cellulose binding"/>
    <property type="evidence" value="ECO:0007669"/>
    <property type="project" value="UniProtKB-UniRule"/>
</dbReference>
<comment type="cofactor">
    <cofactor evidence="1">
        <name>Cu(2+)</name>
        <dbReference type="ChEBI" id="CHEBI:29036"/>
    </cofactor>
</comment>
<feature type="compositionally biased region" description="Polar residues" evidence="6">
    <location>
        <begin position="1"/>
        <end position="11"/>
    </location>
</feature>
<reference evidence="10" key="3">
    <citation type="submission" date="2025-04" db="UniProtKB">
        <authorList>
            <consortium name="RefSeq"/>
        </authorList>
    </citation>
    <scope>IDENTIFICATION</scope>
    <source>
        <strain evidence="10">CBS 781.70</strain>
    </source>
</reference>
<dbReference type="GO" id="GO:0005576">
    <property type="term" value="C:extracellular region"/>
    <property type="evidence" value="ECO:0007669"/>
    <property type="project" value="UniProtKB-SubCell"/>
</dbReference>
<comment type="function">
    <text evidence="5">Lytic polysaccharide monooxygenase (LMPO) that depolymerizes crystalline and amorphous polysaccharides via the oxidation of scissile alpha- or beta-(1-4)-glycosidic bonds, yielding C1 and/or C4 oxidation products. Catalysis by LPMOs requires the reduction of the active-site copper from Cu(II) to Cu(I) by a reducing agent and H(2)O(2) or O(2) as a cosubstrate.</text>
</comment>
<reference evidence="10" key="2">
    <citation type="submission" date="2020-04" db="EMBL/GenBank/DDBJ databases">
        <authorList>
            <consortium name="NCBI Genome Project"/>
        </authorList>
    </citation>
    <scope>NUCLEOTIDE SEQUENCE</scope>
    <source>
        <strain evidence="10">CBS 781.70</strain>
    </source>
</reference>
<name>A0A6G1FTW1_9PEZI</name>